<dbReference type="EMBL" id="BAAFRS010000368">
    <property type="protein sequence ID" value="GAB1228022.1"/>
    <property type="molecule type" value="Genomic_DNA"/>
</dbReference>
<gene>
    <name evidence="2" type="ORF">ENUP19_0368G0041</name>
</gene>
<accession>A0ABQ0DZ42</accession>
<feature type="transmembrane region" description="Helical" evidence="1">
    <location>
        <begin position="42"/>
        <end position="61"/>
    </location>
</feature>
<keyword evidence="1" id="KW-1133">Transmembrane helix</keyword>
<protein>
    <submittedName>
        <fullName evidence="2">Uncharacterized protein</fullName>
    </submittedName>
</protein>
<keyword evidence="3" id="KW-1185">Reference proteome</keyword>
<evidence type="ECO:0000256" key="1">
    <source>
        <dbReference type="SAM" id="Phobius"/>
    </source>
</evidence>
<dbReference type="Proteomes" id="UP001628156">
    <property type="component" value="Unassembled WGS sequence"/>
</dbReference>
<evidence type="ECO:0000313" key="3">
    <source>
        <dbReference type="Proteomes" id="UP001628156"/>
    </source>
</evidence>
<organism evidence="2 3">
    <name type="scientific">Entamoeba nuttalli</name>
    <dbReference type="NCBI Taxonomy" id="412467"/>
    <lineage>
        <taxon>Eukaryota</taxon>
        <taxon>Amoebozoa</taxon>
        <taxon>Evosea</taxon>
        <taxon>Archamoebae</taxon>
        <taxon>Mastigamoebida</taxon>
        <taxon>Entamoebidae</taxon>
        <taxon>Entamoeba</taxon>
    </lineage>
</organism>
<comment type="caution">
    <text evidence="2">The sequence shown here is derived from an EMBL/GenBank/DDBJ whole genome shotgun (WGS) entry which is preliminary data.</text>
</comment>
<proteinExistence type="predicted"/>
<reference evidence="2 3" key="1">
    <citation type="journal article" date="2019" name="PLoS Negl. Trop. Dis.">
        <title>Whole genome sequencing of Entamoeba nuttalli reveals mammalian host-related molecular signatures and a novel octapeptide-repeat surface protein.</title>
        <authorList>
            <person name="Tanaka M."/>
            <person name="Makiuchi T."/>
            <person name="Komiyama T."/>
            <person name="Shiina T."/>
            <person name="Osaki K."/>
            <person name="Tachibana H."/>
        </authorList>
    </citation>
    <scope>NUCLEOTIDE SEQUENCE [LARGE SCALE GENOMIC DNA]</scope>
    <source>
        <strain evidence="2 3">P19-061405</strain>
    </source>
</reference>
<evidence type="ECO:0000313" key="2">
    <source>
        <dbReference type="EMBL" id="GAB1228022.1"/>
    </source>
</evidence>
<sequence>MTGIYQFGGSVITPTLLENNYEDDTPLLNGNKTEFTNEQKKVMRLFIIGLFINALWLYIILKYKHSTDEIIKKWVMISEFFLVLSIIFLIIVIIVIIVVILVVI</sequence>
<feature type="transmembrane region" description="Helical" evidence="1">
    <location>
        <begin position="81"/>
        <end position="103"/>
    </location>
</feature>
<name>A0ABQ0DZ42_9EUKA</name>
<keyword evidence="1" id="KW-0472">Membrane</keyword>
<keyword evidence="1" id="KW-0812">Transmembrane</keyword>